<keyword evidence="2" id="KW-0812">Transmembrane</keyword>
<sequence length="183" mass="20448">LKNVPNAQNLDNAGLSSAESPQSDELNSIPKRELPCKEMECSIGGSSQCISEKDESLQYDTNSAVHKTFNDPDEVTTRTRDTATNEDSDIGGTTVLYDGKGSPTIETKPTINSLKMYITIGLSILGFLLLLIPLFKFSPLGSRFSKKKKKKRQEIQEELERMIYSPSNFNENNMYLSYAHLED</sequence>
<name>A0A1A8WTA3_PLAOA</name>
<feature type="transmembrane region" description="Helical" evidence="2">
    <location>
        <begin position="116"/>
        <end position="137"/>
    </location>
</feature>
<dbReference type="AlphaFoldDB" id="A0A1A8WTA3"/>
<evidence type="ECO:0000313" key="4">
    <source>
        <dbReference type="Proteomes" id="UP000078560"/>
    </source>
</evidence>
<gene>
    <name evidence="3" type="ORF">POVCU2_0092970</name>
</gene>
<evidence type="ECO:0000256" key="2">
    <source>
        <dbReference type="SAM" id="Phobius"/>
    </source>
</evidence>
<evidence type="ECO:0000256" key="1">
    <source>
        <dbReference type="SAM" id="MobiDB-lite"/>
    </source>
</evidence>
<feature type="compositionally biased region" description="Polar residues" evidence="1">
    <location>
        <begin position="1"/>
        <end position="26"/>
    </location>
</feature>
<keyword evidence="2" id="KW-1133">Transmembrane helix</keyword>
<protein>
    <submittedName>
        <fullName evidence="3">PIR Superfamily Protein</fullName>
    </submittedName>
</protein>
<reference evidence="4" key="1">
    <citation type="submission" date="2016-05" db="EMBL/GenBank/DDBJ databases">
        <authorList>
            <person name="Naeem Raeece"/>
        </authorList>
    </citation>
    <scope>NUCLEOTIDE SEQUENCE [LARGE SCALE GENOMIC DNA]</scope>
</reference>
<evidence type="ECO:0000313" key="3">
    <source>
        <dbReference type="EMBL" id="SBS95083.1"/>
    </source>
</evidence>
<keyword evidence="2" id="KW-0472">Membrane</keyword>
<accession>A0A1A8WTA3</accession>
<dbReference type="EMBL" id="FLQU01001931">
    <property type="protein sequence ID" value="SBS95083.1"/>
    <property type="molecule type" value="Genomic_DNA"/>
</dbReference>
<feature type="non-terminal residue" evidence="3">
    <location>
        <position position="1"/>
    </location>
</feature>
<dbReference type="Proteomes" id="UP000078560">
    <property type="component" value="Unassembled WGS sequence"/>
</dbReference>
<feature type="region of interest" description="Disordered" evidence="1">
    <location>
        <begin position="1"/>
        <end position="30"/>
    </location>
</feature>
<organism evidence="3 4">
    <name type="scientific">Plasmodium ovale curtisi</name>
    <dbReference type="NCBI Taxonomy" id="864141"/>
    <lineage>
        <taxon>Eukaryota</taxon>
        <taxon>Sar</taxon>
        <taxon>Alveolata</taxon>
        <taxon>Apicomplexa</taxon>
        <taxon>Aconoidasida</taxon>
        <taxon>Haemosporida</taxon>
        <taxon>Plasmodiidae</taxon>
        <taxon>Plasmodium</taxon>
        <taxon>Plasmodium (Plasmodium)</taxon>
    </lineage>
</organism>
<proteinExistence type="predicted"/>